<proteinExistence type="predicted"/>
<feature type="region of interest" description="Disordered" evidence="7">
    <location>
        <begin position="1135"/>
        <end position="1168"/>
    </location>
</feature>
<dbReference type="Pfam" id="PF25987">
    <property type="entry name" value="PRRT3"/>
    <property type="match status" value="1"/>
</dbReference>
<feature type="transmembrane region" description="Helical" evidence="8">
    <location>
        <begin position="657"/>
        <end position="678"/>
    </location>
</feature>
<evidence type="ECO:0000256" key="2">
    <source>
        <dbReference type="ARBA" id="ARBA00022553"/>
    </source>
</evidence>
<dbReference type="OrthoDB" id="10066605at2759"/>
<dbReference type="InterPro" id="IPR059081">
    <property type="entry name" value="PRRT3-4"/>
</dbReference>
<feature type="region of interest" description="Disordered" evidence="7">
    <location>
        <begin position="170"/>
        <end position="238"/>
    </location>
</feature>
<keyword evidence="2" id="KW-0597">Phosphoprotein</keyword>
<feature type="transmembrane region" description="Helical" evidence="8">
    <location>
        <begin position="763"/>
        <end position="787"/>
    </location>
</feature>
<evidence type="ECO:0000256" key="4">
    <source>
        <dbReference type="ARBA" id="ARBA00022729"/>
    </source>
</evidence>
<dbReference type="PANTHER" id="PTHR47400">
    <property type="entry name" value="PROLINE-RICH TRANSMEMBRANE PROTEIN 3"/>
    <property type="match status" value="1"/>
</dbReference>
<dbReference type="AlphaFoldDB" id="A0A401SIC7"/>
<feature type="transmembrane region" description="Helical" evidence="8">
    <location>
        <begin position="898"/>
        <end position="919"/>
    </location>
</feature>
<evidence type="ECO:0000256" key="7">
    <source>
        <dbReference type="SAM" id="MobiDB-lite"/>
    </source>
</evidence>
<evidence type="ECO:0000256" key="5">
    <source>
        <dbReference type="ARBA" id="ARBA00022989"/>
    </source>
</evidence>
<dbReference type="STRING" id="137246.A0A401SIC7"/>
<feature type="domain" description="Proline-rich transmembrane protein 3/4" evidence="9">
    <location>
        <begin position="636"/>
        <end position="938"/>
    </location>
</feature>
<keyword evidence="4" id="KW-0732">Signal</keyword>
<evidence type="ECO:0000313" key="10">
    <source>
        <dbReference type="EMBL" id="GCC30144.1"/>
    </source>
</evidence>
<dbReference type="Proteomes" id="UP000287033">
    <property type="component" value="Unassembled WGS sequence"/>
</dbReference>
<feature type="compositionally biased region" description="Polar residues" evidence="7">
    <location>
        <begin position="211"/>
        <end position="231"/>
    </location>
</feature>
<evidence type="ECO:0000256" key="3">
    <source>
        <dbReference type="ARBA" id="ARBA00022692"/>
    </source>
</evidence>
<evidence type="ECO:0000256" key="8">
    <source>
        <dbReference type="SAM" id="Phobius"/>
    </source>
</evidence>
<feature type="compositionally biased region" description="Low complexity" evidence="7">
    <location>
        <begin position="1136"/>
        <end position="1145"/>
    </location>
</feature>
<keyword evidence="5 8" id="KW-1133">Transmembrane helix</keyword>
<feature type="region of interest" description="Disordered" evidence="7">
    <location>
        <begin position="574"/>
        <end position="620"/>
    </location>
</feature>
<comment type="caution">
    <text evidence="10">The sequence shown here is derived from an EMBL/GenBank/DDBJ whole genome shotgun (WGS) entry which is preliminary data.</text>
</comment>
<evidence type="ECO:0000313" key="11">
    <source>
        <dbReference type="Proteomes" id="UP000287033"/>
    </source>
</evidence>
<keyword evidence="11" id="KW-1185">Reference proteome</keyword>
<evidence type="ECO:0000259" key="9">
    <source>
        <dbReference type="Pfam" id="PF25987"/>
    </source>
</evidence>
<protein>
    <recommendedName>
        <fullName evidence="9">Proline-rich transmembrane protein 3/4 domain-containing protein</fullName>
    </recommendedName>
</protein>
<feature type="compositionally biased region" description="Low complexity" evidence="7">
    <location>
        <begin position="1159"/>
        <end position="1168"/>
    </location>
</feature>
<feature type="transmembrane region" description="Helical" evidence="8">
    <location>
        <begin position="851"/>
        <end position="878"/>
    </location>
</feature>
<feature type="region of interest" description="Disordered" evidence="7">
    <location>
        <begin position="58"/>
        <end position="81"/>
    </location>
</feature>
<organism evidence="10 11">
    <name type="scientific">Chiloscyllium punctatum</name>
    <name type="common">Brownbanded bambooshark</name>
    <name type="synonym">Hemiscyllium punctatum</name>
    <dbReference type="NCBI Taxonomy" id="137246"/>
    <lineage>
        <taxon>Eukaryota</taxon>
        <taxon>Metazoa</taxon>
        <taxon>Chordata</taxon>
        <taxon>Craniata</taxon>
        <taxon>Vertebrata</taxon>
        <taxon>Chondrichthyes</taxon>
        <taxon>Elasmobranchii</taxon>
        <taxon>Galeomorphii</taxon>
        <taxon>Galeoidea</taxon>
        <taxon>Orectolobiformes</taxon>
        <taxon>Hemiscylliidae</taxon>
        <taxon>Chiloscyllium</taxon>
    </lineage>
</organism>
<gene>
    <name evidence="10" type="ORF">chiPu_0008591</name>
</gene>
<comment type="subcellular location">
    <subcellularLocation>
        <location evidence="1">Membrane</location>
        <topology evidence="1">Multi-pass membrane protein</topology>
    </subcellularLocation>
</comment>
<dbReference type="InterPro" id="IPR043242">
    <property type="entry name" value="PRRT3"/>
</dbReference>
<name>A0A401SIC7_CHIPU</name>
<feature type="compositionally biased region" description="Basic residues" evidence="7">
    <location>
        <begin position="1"/>
        <end position="10"/>
    </location>
</feature>
<dbReference type="PANTHER" id="PTHR47400:SF1">
    <property type="entry name" value="PROLINE-RICH TRANSMEMBRANE PROTEIN 3"/>
    <property type="match status" value="1"/>
</dbReference>
<feature type="transmembrane region" description="Helical" evidence="8">
    <location>
        <begin position="793"/>
        <end position="814"/>
    </location>
</feature>
<accession>A0A401SIC7</accession>
<feature type="compositionally biased region" description="Polar residues" evidence="7">
    <location>
        <begin position="574"/>
        <end position="588"/>
    </location>
</feature>
<feature type="transmembrane region" description="Helical" evidence="8">
    <location>
        <begin position="690"/>
        <end position="711"/>
    </location>
</feature>
<feature type="region of interest" description="Disordered" evidence="7">
    <location>
        <begin position="1184"/>
        <end position="1210"/>
    </location>
</feature>
<sequence>MSKSPRHLRRPLSENGFDFSGDDEDVDGEDDFNFETTEKDVFESEQFILENTSVPLVPSARTSENTDHSLLRPSESTPDYQTIQTHQSLRNTQGGRMVDARTFLQRPTATSSIDSPVFEVTAHHTVLEKLTDRHITTLGKMGQTSTQNHSATEQRYLLTSSNALEKEEAVVQFEGQPEHTSPSSVPGPSLAQKDQSLIKNEPGESHMTPAPLQSASPLITETDYSPVTGGSSLPARQPSVGVTLQSNQLDFLNASNASEARSQHNYQHTTNVGENAVNLPISSTTEHLEPGMKKEMVDQVNPSERSLAVVDSATTTQWLRSPMYDSRKSSPAHQITDSYSSSQHRYDIYIQPADNMTTVVKVLQDAQSLDIPKADVDGGLIARNELSTETVTTSPTAGLQHLTMKGFRKGVTSTESTRTDTSTYFFALTAQRHMLSVEVNPVLTSTRNMKAEYIPSGSYMAMLQTKPTVLPQRLTARVSNKTHIPTTQQPAVGTKWTATNLSLPRTTSRALSPTPRPTKVFQTQTSTVKGTVTMKTTPPVTGKPGTHHNIMTTTMDGKSGNNRQSPTTMIAVNTSTGVNTSSKGQDSQHGSERKNIRPVNAQKPDHASNSKPTVNNSSDEYKSYSRLCSTWDRECIANKTSAQWNDLKQTLGFAWEMHVYGAGILFVILMLMSLINLIGSPILYIPDLSYLMAANAQLFALGLLRAIYLFLDPYGSKSKLPPVGSLVLYNITLPLLITTFGILTLMLLKMGKLQMLSSNIQSPAFLAVIAVIHFVVLLSGDLLYLLLNPAVNIILHIFSVSWGSFLIFAFFLICRKLKIESEATVGQIQQSTIHNEESIDLQNPERARKQLLIFTRVMAIGGVFGLLCCALQVYAILWMYGILGEKGHFYWSWWFLQFWYRCFEIVISFAMCFVTSYAFCQHQGRPDHICWSKIVQYFDRYRKREVPEYPNNCYDWSSGTQDRITNNDICKNLIRNQSESMPLKALNETNEPKPNKSYCNKDGSMISLDHRPKIPVLGPKSHNLMMGRSFTSICIEKESVLSLNVFDLRPPSPINLSRSIDEALFREHILRDSLFHSSSLQYPSDKSMENSSSSLTIRKALDQGNVTLGPSEFKRRNSDPDYLYSLAKCSSLNNVQTDTSQQTSQDLEHTQASSRLHRSASSSSLDSASKTSFGIHWYSWTRNHSSGESVPSADPASESLLPPSKNLDSSEVKLVTEDPNLEAHKSFIEIRVIDDVSLSSDTIEL</sequence>
<feature type="compositionally biased region" description="Polar residues" evidence="7">
    <location>
        <begin position="178"/>
        <end position="198"/>
    </location>
</feature>
<feature type="compositionally biased region" description="Polar residues" evidence="7">
    <location>
        <begin position="609"/>
        <end position="618"/>
    </location>
</feature>
<evidence type="ECO:0000256" key="1">
    <source>
        <dbReference type="ARBA" id="ARBA00004141"/>
    </source>
</evidence>
<keyword evidence="3 8" id="KW-0812">Transmembrane</keyword>
<dbReference type="OMA" id="RECIANK"/>
<feature type="transmembrane region" description="Helical" evidence="8">
    <location>
        <begin position="731"/>
        <end position="751"/>
    </location>
</feature>
<evidence type="ECO:0000256" key="6">
    <source>
        <dbReference type="ARBA" id="ARBA00023136"/>
    </source>
</evidence>
<keyword evidence="6 8" id="KW-0472">Membrane</keyword>
<feature type="compositionally biased region" description="Acidic residues" evidence="7">
    <location>
        <begin position="20"/>
        <end position="31"/>
    </location>
</feature>
<feature type="region of interest" description="Disordered" evidence="7">
    <location>
        <begin position="1"/>
        <end position="31"/>
    </location>
</feature>
<reference evidence="10 11" key="1">
    <citation type="journal article" date="2018" name="Nat. Ecol. Evol.">
        <title>Shark genomes provide insights into elasmobranch evolution and the origin of vertebrates.</title>
        <authorList>
            <person name="Hara Y"/>
            <person name="Yamaguchi K"/>
            <person name="Onimaru K"/>
            <person name="Kadota M"/>
            <person name="Koyanagi M"/>
            <person name="Keeley SD"/>
            <person name="Tatsumi K"/>
            <person name="Tanaka K"/>
            <person name="Motone F"/>
            <person name="Kageyama Y"/>
            <person name="Nozu R"/>
            <person name="Adachi N"/>
            <person name="Nishimura O"/>
            <person name="Nakagawa R"/>
            <person name="Tanegashima C"/>
            <person name="Kiyatake I"/>
            <person name="Matsumoto R"/>
            <person name="Murakumo K"/>
            <person name="Nishida K"/>
            <person name="Terakita A"/>
            <person name="Kuratani S"/>
            <person name="Sato K"/>
            <person name="Hyodo S Kuraku.S."/>
        </authorList>
    </citation>
    <scope>NUCLEOTIDE SEQUENCE [LARGE SCALE GENOMIC DNA]</scope>
</reference>
<dbReference type="EMBL" id="BEZZ01000285">
    <property type="protein sequence ID" value="GCC30144.1"/>
    <property type="molecule type" value="Genomic_DNA"/>
</dbReference>